<evidence type="ECO:0000313" key="6">
    <source>
        <dbReference type="Proteomes" id="UP000238954"/>
    </source>
</evidence>
<comment type="caution">
    <text evidence="5">The sequence shown here is derived from an EMBL/GenBank/DDBJ whole genome shotgun (WGS) entry which is preliminary data.</text>
</comment>
<evidence type="ECO:0000259" key="4">
    <source>
        <dbReference type="Pfam" id="PF01464"/>
    </source>
</evidence>
<sequence length="726" mass="79574">MVSVPVTPGRSVQVQALPEERFRYAEARNYIGPAIQQAGDNLSRVAAGWDQMEATYDEAAVKKIAVAVDDRKRQLLYTGDDPFFSKQGFDASTAREGVEKSFAEMRDEALSQAQNKRQRGMLTDALNKSFGASLEDVAKYATGQLNVEWVKQTDARLSGFQQDAVRLYSDPERYADNIAGGLAEIQSLADRQGWSEDRVDETEERFVSGVHTAVINGRLTADDLDGALALFTKYRDDLSYNDAQAIETKLQPAIQFRKADERALVALGSVPTSGPDDAPTPGVAADLYGQLQAIESNESGGRHFDKSGRPLTSSAGAVGVMQVMPATGPEAARYAGLAWDAERFRTDADYNRALGQAYYKEMLRRFGGDPVKAAAAYNAGPGSAAKGTGVNGALAKARKAGEPDNWVAYLPAETRDYVAKFQKKTGAAASGNSEARKWDLSAAYTELEDRAKREGWTPEDLERARQRVDEYVKRDEMLAGRREADEFDKALSTADALGDSFTDISQISNFSKLSPERQHTLRNMADANKRAVLTAQAPKANSDLAIGLENMAIEDPEKFLQQDLRIIRSQVTPDEYASLQNKAATIRAKPQQEIAFRGAISGTITMFATPEMNLDGKQNADRKRKVMSIMETYLRGHVKEGAQPTQSQLNEAMRFATGSVQTPRGGIAGALGFGAKKTPRTDLPAFDVPSDIFNAYVRGYRAEHGGRSPTDQEIETWWNKNKGNYQ</sequence>
<dbReference type="InterPro" id="IPR023346">
    <property type="entry name" value="Lysozyme-like_dom_sf"/>
</dbReference>
<dbReference type="Gene3D" id="1.10.530.10">
    <property type="match status" value="1"/>
</dbReference>
<comment type="similarity">
    <text evidence="1">Belongs to the transglycosylase Slt family.</text>
</comment>
<accession>A0A2S8BAZ1</accession>
<feature type="domain" description="Transglycosylase SLT" evidence="4">
    <location>
        <begin position="292"/>
        <end position="393"/>
    </location>
</feature>
<evidence type="ECO:0000256" key="1">
    <source>
        <dbReference type="ARBA" id="ARBA00007734"/>
    </source>
</evidence>
<comment type="similarity">
    <text evidence="2">Belongs to the virb1 family.</text>
</comment>
<dbReference type="EMBL" id="PHFW01000001">
    <property type="protein sequence ID" value="PQM29399.1"/>
    <property type="molecule type" value="Genomic_DNA"/>
</dbReference>
<dbReference type="Proteomes" id="UP000238954">
    <property type="component" value="Chromosome"/>
</dbReference>
<dbReference type="PANTHER" id="PTHR37423">
    <property type="entry name" value="SOLUBLE LYTIC MUREIN TRANSGLYCOSYLASE-RELATED"/>
    <property type="match status" value="1"/>
</dbReference>
<dbReference type="Pfam" id="PF01464">
    <property type="entry name" value="SLT"/>
    <property type="match status" value="1"/>
</dbReference>
<name>A0A2S8BAZ1_9SPHN</name>
<gene>
    <name evidence="5" type="ORF">CVO77_00215</name>
</gene>
<evidence type="ECO:0000256" key="3">
    <source>
        <dbReference type="SAM" id="MobiDB-lite"/>
    </source>
</evidence>
<proteinExistence type="inferred from homology"/>
<dbReference type="OrthoDB" id="9815002at2"/>
<dbReference type="RefSeq" id="WP_105997357.1">
    <property type="nucleotide sequence ID" value="NZ_CM009578.1"/>
</dbReference>
<protein>
    <recommendedName>
        <fullName evidence="4">Transglycosylase SLT domain-containing protein</fullName>
    </recommendedName>
</protein>
<dbReference type="InterPro" id="IPR008258">
    <property type="entry name" value="Transglycosylase_SLT_dom_1"/>
</dbReference>
<evidence type="ECO:0000313" key="5">
    <source>
        <dbReference type="EMBL" id="PQM29399.1"/>
    </source>
</evidence>
<keyword evidence="6" id="KW-1185">Reference proteome</keyword>
<dbReference type="SUPFAM" id="SSF53955">
    <property type="entry name" value="Lysozyme-like"/>
    <property type="match status" value="1"/>
</dbReference>
<evidence type="ECO:0000256" key="2">
    <source>
        <dbReference type="ARBA" id="ARBA00009387"/>
    </source>
</evidence>
<dbReference type="PANTHER" id="PTHR37423:SF2">
    <property type="entry name" value="MEMBRANE-BOUND LYTIC MUREIN TRANSGLYCOSYLASE C"/>
    <property type="match status" value="1"/>
</dbReference>
<feature type="region of interest" description="Disordered" evidence="3">
    <location>
        <begin position="704"/>
        <end position="726"/>
    </location>
</feature>
<reference evidence="6" key="1">
    <citation type="submission" date="2017-11" db="EMBL/GenBank/DDBJ databases">
        <title>The complete genome sequence of Sphingopyxis pomeranensis sp. nov. strain WS5A3p.</title>
        <authorList>
            <person name="Kaminski M.A."/>
        </authorList>
    </citation>
    <scope>NUCLEOTIDE SEQUENCE [LARGE SCALE GENOMIC DNA]</scope>
    <source>
        <strain evidence="6">WS5A3p</strain>
    </source>
</reference>
<organism evidence="5 6">
    <name type="scientific">Sphingopyxis lindanitolerans</name>
    <dbReference type="NCBI Taxonomy" id="2054227"/>
    <lineage>
        <taxon>Bacteria</taxon>
        <taxon>Pseudomonadati</taxon>
        <taxon>Pseudomonadota</taxon>
        <taxon>Alphaproteobacteria</taxon>
        <taxon>Sphingomonadales</taxon>
        <taxon>Sphingomonadaceae</taxon>
        <taxon>Sphingopyxis</taxon>
    </lineage>
</organism>
<dbReference type="AlphaFoldDB" id="A0A2S8BAZ1"/>